<proteinExistence type="predicted"/>
<dbReference type="GO" id="GO:0016491">
    <property type="term" value="F:oxidoreductase activity"/>
    <property type="evidence" value="ECO:0007669"/>
    <property type="project" value="UniProtKB-KW"/>
</dbReference>
<keyword evidence="1" id="KW-0521">NADP</keyword>
<feature type="domain" description="NmrA-like" evidence="3">
    <location>
        <begin position="5"/>
        <end position="256"/>
    </location>
</feature>
<reference evidence="5" key="1">
    <citation type="journal article" date="2015" name="BMC Genomics">
        <title>Genomic and transcriptomic analysis of the endophytic fungus Pestalotiopsis fici reveals its lifestyle and high potential for synthesis of natural products.</title>
        <authorList>
            <person name="Wang X."/>
            <person name="Zhang X."/>
            <person name="Liu L."/>
            <person name="Xiang M."/>
            <person name="Wang W."/>
            <person name="Sun X."/>
            <person name="Che Y."/>
            <person name="Guo L."/>
            <person name="Liu G."/>
            <person name="Guo L."/>
            <person name="Wang C."/>
            <person name="Yin W.B."/>
            <person name="Stadler M."/>
            <person name="Zhang X."/>
            <person name="Liu X."/>
        </authorList>
    </citation>
    <scope>NUCLEOTIDE SEQUENCE [LARGE SCALE GENOMIC DNA]</scope>
    <source>
        <strain evidence="5">W106-1 / CGMCC3.15140</strain>
    </source>
</reference>
<dbReference type="GeneID" id="19265947"/>
<evidence type="ECO:0000259" key="3">
    <source>
        <dbReference type="Pfam" id="PF05368"/>
    </source>
</evidence>
<gene>
    <name evidence="4" type="ORF">PFICI_00934</name>
</gene>
<evidence type="ECO:0000256" key="1">
    <source>
        <dbReference type="ARBA" id="ARBA00022857"/>
    </source>
</evidence>
<dbReference type="PANTHER" id="PTHR47706">
    <property type="entry name" value="NMRA-LIKE FAMILY PROTEIN"/>
    <property type="match status" value="1"/>
</dbReference>
<dbReference type="eggNOG" id="ENOG502SAPA">
    <property type="taxonomic scope" value="Eukaryota"/>
</dbReference>
<dbReference type="PANTHER" id="PTHR47706:SF11">
    <property type="entry name" value="ISOFLAVONE REDUCTASE FAMILY PROTEIN (AFU_ORTHOLOGUE AFUA_1G12510)"/>
    <property type="match status" value="1"/>
</dbReference>
<protein>
    <recommendedName>
        <fullName evidence="3">NmrA-like domain-containing protein</fullName>
    </recommendedName>
</protein>
<dbReference type="InterPro" id="IPR036291">
    <property type="entry name" value="NAD(P)-bd_dom_sf"/>
</dbReference>
<dbReference type="Proteomes" id="UP000030651">
    <property type="component" value="Unassembled WGS sequence"/>
</dbReference>
<dbReference type="InParanoid" id="W3XPB7"/>
<dbReference type="InterPro" id="IPR008030">
    <property type="entry name" value="NmrA-like"/>
</dbReference>
<evidence type="ECO:0000313" key="5">
    <source>
        <dbReference type="Proteomes" id="UP000030651"/>
    </source>
</evidence>
<dbReference type="OMA" id="IMMANDR"/>
<evidence type="ECO:0000313" key="4">
    <source>
        <dbReference type="EMBL" id="ETS87106.1"/>
    </source>
</evidence>
<dbReference type="RefSeq" id="XP_007827706.1">
    <property type="nucleotide sequence ID" value="XM_007829515.1"/>
</dbReference>
<dbReference type="InterPro" id="IPR051609">
    <property type="entry name" value="NmrA/Isoflavone_reductase-like"/>
</dbReference>
<sequence length="321" mass="34864">MAPQSKRVLILGVTGVIGQVLTCAILNAQDVFDRVGVLTSAATAASKSELLNSFRARGADVIIGDINDEAFMFNTFQGFDTIVSALGRSAIELQIDLIRIANASPSITRFIPSEYGTDIAFDATSASEKPHRAKLKVRAFLESDAVQHLAYTYLVTGPFADLYAGDMSSEPQLGSFNVARKEATLLGDGKGPLGLTTMADVGRFLVAILKNPKVCDGKAIKVNSFTSTPEEILAEMERQTDTKWNVQYTPLDALRRNEKDAWNQGNPLASLYTLRRIWTEGKTQCENTDNESIGICKTDTLEMVVQSILSNPISGFQSGKL</sequence>
<dbReference type="AlphaFoldDB" id="W3XPB7"/>
<dbReference type="Pfam" id="PF05368">
    <property type="entry name" value="NmrA"/>
    <property type="match status" value="1"/>
</dbReference>
<name>W3XPB7_PESFW</name>
<evidence type="ECO:0000256" key="2">
    <source>
        <dbReference type="ARBA" id="ARBA00023002"/>
    </source>
</evidence>
<dbReference type="Gene3D" id="3.90.25.10">
    <property type="entry name" value="UDP-galactose 4-epimerase, domain 1"/>
    <property type="match status" value="1"/>
</dbReference>
<organism evidence="4 5">
    <name type="scientific">Pestalotiopsis fici (strain W106-1 / CGMCC3.15140)</name>
    <dbReference type="NCBI Taxonomy" id="1229662"/>
    <lineage>
        <taxon>Eukaryota</taxon>
        <taxon>Fungi</taxon>
        <taxon>Dikarya</taxon>
        <taxon>Ascomycota</taxon>
        <taxon>Pezizomycotina</taxon>
        <taxon>Sordariomycetes</taxon>
        <taxon>Xylariomycetidae</taxon>
        <taxon>Amphisphaeriales</taxon>
        <taxon>Sporocadaceae</taxon>
        <taxon>Pestalotiopsis</taxon>
    </lineage>
</organism>
<dbReference type="SUPFAM" id="SSF51735">
    <property type="entry name" value="NAD(P)-binding Rossmann-fold domains"/>
    <property type="match status" value="1"/>
</dbReference>
<keyword evidence="2" id="KW-0560">Oxidoreductase</keyword>
<dbReference type="Gene3D" id="3.40.50.720">
    <property type="entry name" value="NAD(P)-binding Rossmann-like Domain"/>
    <property type="match status" value="1"/>
</dbReference>
<dbReference type="KEGG" id="pfy:PFICI_00934"/>
<dbReference type="EMBL" id="KI912109">
    <property type="protein sequence ID" value="ETS87106.1"/>
    <property type="molecule type" value="Genomic_DNA"/>
</dbReference>
<accession>W3XPB7</accession>
<dbReference type="OrthoDB" id="419598at2759"/>
<keyword evidence="5" id="KW-1185">Reference proteome</keyword>
<dbReference type="HOGENOM" id="CLU_044876_2_0_1"/>